<accession>A0A1E5GCB2</accession>
<dbReference type="AlphaFoldDB" id="A0A1E5GCB2"/>
<dbReference type="EMBL" id="MIJZ01000015">
    <property type="protein sequence ID" value="OEG10342.1"/>
    <property type="molecule type" value="Genomic_DNA"/>
</dbReference>
<proteinExistence type="predicted"/>
<comment type="caution">
    <text evidence="1">The sequence shown here is derived from an EMBL/GenBank/DDBJ whole genome shotgun (WGS) entry which is preliminary data.</text>
</comment>
<reference evidence="2" key="1">
    <citation type="submission" date="2016-09" db="EMBL/GenBank/DDBJ databases">
        <authorList>
            <person name="Gulvik C.A."/>
        </authorList>
    </citation>
    <scope>NUCLEOTIDE SEQUENCE [LARGE SCALE GENOMIC DNA]</scope>
    <source>
        <strain evidence="2">DSM 23328</strain>
    </source>
</reference>
<gene>
    <name evidence="1" type="ORF">BCR21_13415</name>
</gene>
<evidence type="ECO:0000313" key="2">
    <source>
        <dbReference type="Proteomes" id="UP000094068"/>
    </source>
</evidence>
<keyword evidence="2" id="KW-1185">Reference proteome</keyword>
<dbReference type="Proteomes" id="UP000094068">
    <property type="component" value="Unassembled WGS sequence"/>
</dbReference>
<name>A0A1E5GCB2_9ENTE</name>
<organism evidence="1 2">
    <name type="scientific">Enterococcus ureasiticus</name>
    <dbReference type="NCBI Taxonomy" id="903984"/>
    <lineage>
        <taxon>Bacteria</taxon>
        <taxon>Bacillati</taxon>
        <taxon>Bacillota</taxon>
        <taxon>Bacilli</taxon>
        <taxon>Lactobacillales</taxon>
        <taxon>Enterococcaceae</taxon>
        <taxon>Enterococcus</taxon>
    </lineage>
</organism>
<sequence>MFFNGVEVLEISSKVPFHFSIRNEELQLYRQKVKDDIKPEYNKYSAVNCRSEVYAIKKEINKLNKGSNKRIN</sequence>
<protein>
    <submittedName>
        <fullName evidence="1">Uncharacterized protein</fullName>
    </submittedName>
</protein>
<evidence type="ECO:0000313" key="1">
    <source>
        <dbReference type="EMBL" id="OEG10342.1"/>
    </source>
</evidence>